<proteinExistence type="predicted"/>
<dbReference type="Proteomes" id="UP000655225">
    <property type="component" value="Unassembled WGS sequence"/>
</dbReference>
<sequence length="992" mass="109761">MHRNGRFRRSCSGETDIAFSHGAEMNGIQNMKASYRSILSRSRSDVAKMLNPIGDEMDDKPIGFELKRSSSNKKSNGTPMKMLIARETESKHRPPSVIAKLMGLDTLPEQQPNSASQRSQLKDYSQNTLTQPGTPLGYWQQENGFLDKQIQFETNPYKEQKEYKDVYEVWQQSPKTNYIKDKSLPKGRFNENPNEKKMALVRQKFIEAKRLSMDEKLRQSKEFQDALEVLSSNKDLFLKFLQEPNSLFSQHLCELQSNPLPPQTKCITVLRPSKTVEDNRVAGPEKVELIKKQTQVVEVSGWNKNKSGWHPVFPNQKADNSAQPTRIVVLKPSPVKTHDIKAVVSSPFSSSRQLHSKDLYGKSEDDEAQESREVAKDITQQMRQDLISHRRDETLLSSVCSNGYVGDESSFNRSENECLEEGNLSDSEVMTPTSKHSWDYVNRFGSPYSSSSFSRGSYSPESSVCREAKKRLSERWAMMASSGSGQEHKQVRRSSSTLGEMLALSDTKKSVRSGEEGIDGGLSVLSSSPCGEEQDLKESTSCMASSRNKYEGGDDSPRNLLRSRSVPISSTAYGARLNVEVPDFDVGKSLVPKEVEKSKSGKSSFKWKVSSLFFSRNKVTSKEKSGAFPSPGSNNESRPPPAEMQGVPKQLSPGKVSDDISQCVTDSSLEGGLSPSLQELSNETSSAASICEAAKQGIISSEAGLFLAKPGMPGNPSENQDQPSPISVLDASFEDDVNTTSQSSGNVNSDHQGIHLHLHPLKSNLIDKSPPIESIARTLSWDGACSEIASPNPLSLSMAPPKAVEEEQERFLFVQTLLLAAGLVGEEQSDEICSRWHSPESPLDPSLLEKCVDLKEKNEQVPEAKRRQRRSSRRFLFDCVNAVLVDITGYGSEASPCARASSGAQDRLSVGAAVTLEEVWDRMNEWSEARYFSGGNGDNNSLVVERMVRKEVVGRGWVELMSLEVDGIGKEVEGKMLEELVEEALVEMTGGL</sequence>
<comment type="caution">
    <text evidence="5">The sequence shown here is derived from an EMBL/GenBank/DDBJ whole genome shotgun (WGS) entry which is preliminary data.</text>
</comment>
<evidence type="ECO:0000313" key="5">
    <source>
        <dbReference type="EMBL" id="KAF8388324.1"/>
    </source>
</evidence>
<dbReference type="PANTHER" id="PTHR46634:SF3">
    <property type="entry name" value="M REDUCTASE II SUBUNIT GAMMA, PUTATIVE (DUF3741)-RELATED"/>
    <property type="match status" value="1"/>
</dbReference>
<dbReference type="Pfam" id="PF14383">
    <property type="entry name" value="VARLMGL"/>
    <property type="match status" value="1"/>
</dbReference>
<protein>
    <recommendedName>
        <fullName evidence="7">DUF4378 domain-containing protein</fullName>
    </recommendedName>
</protein>
<keyword evidence="6" id="KW-1185">Reference proteome</keyword>
<feature type="region of interest" description="Disordered" evidence="1">
    <location>
        <begin position="505"/>
        <end position="562"/>
    </location>
</feature>
<organism evidence="5 6">
    <name type="scientific">Tetracentron sinense</name>
    <name type="common">Spur-leaf</name>
    <dbReference type="NCBI Taxonomy" id="13715"/>
    <lineage>
        <taxon>Eukaryota</taxon>
        <taxon>Viridiplantae</taxon>
        <taxon>Streptophyta</taxon>
        <taxon>Embryophyta</taxon>
        <taxon>Tracheophyta</taxon>
        <taxon>Spermatophyta</taxon>
        <taxon>Magnoliopsida</taxon>
        <taxon>Trochodendrales</taxon>
        <taxon>Trochodendraceae</taxon>
        <taxon>Tetracentron</taxon>
    </lineage>
</organism>
<feature type="domain" description="DUF3741" evidence="4">
    <location>
        <begin position="89"/>
        <end position="111"/>
    </location>
</feature>
<feature type="compositionally biased region" description="Basic and acidic residues" evidence="1">
    <location>
        <begin position="548"/>
        <end position="557"/>
    </location>
</feature>
<feature type="compositionally biased region" description="Basic and acidic residues" evidence="1">
    <location>
        <begin position="506"/>
        <end position="515"/>
    </location>
</feature>
<evidence type="ECO:0000256" key="1">
    <source>
        <dbReference type="SAM" id="MobiDB-lite"/>
    </source>
</evidence>
<feature type="compositionally biased region" description="Polar residues" evidence="1">
    <location>
        <begin position="716"/>
        <end position="725"/>
    </location>
</feature>
<dbReference type="Pfam" id="PF14309">
    <property type="entry name" value="DUF4378"/>
    <property type="match status" value="1"/>
</dbReference>
<accession>A0A835D602</accession>
<evidence type="ECO:0000259" key="2">
    <source>
        <dbReference type="Pfam" id="PF12552"/>
    </source>
</evidence>
<dbReference type="PANTHER" id="PTHR46634">
    <property type="entry name" value="M REDUCTASE II SUBUNIT GAMMA, PUTATIVE (DUF3741)-RELATED"/>
    <property type="match status" value="1"/>
</dbReference>
<name>A0A835D602_TETSI</name>
<feature type="region of interest" description="Disordered" evidence="1">
    <location>
        <begin position="622"/>
        <end position="680"/>
    </location>
</feature>
<feature type="compositionally biased region" description="Polar residues" evidence="1">
    <location>
        <begin position="659"/>
        <end position="668"/>
    </location>
</feature>
<dbReference type="EMBL" id="JABCRI010000020">
    <property type="protein sequence ID" value="KAF8388324.1"/>
    <property type="molecule type" value="Genomic_DNA"/>
</dbReference>
<dbReference type="OrthoDB" id="1932693at2759"/>
<feature type="domain" description="DUF3741" evidence="2">
    <location>
        <begin position="202"/>
        <end position="246"/>
    </location>
</feature>
<evidence type="ECO:0000259" key="4">
    <source>
        <dbReference type="Pfam" id="PF14383"/>
    </source>
</evidence>
<dbReference type="OMA" id="QETGWID"/>
<dbReference type="InterPro" id="IPR025486">
    <property type="entry name" value="DUF4378"/>
</dbReference>
<evidence type="ECO:0000259" key="3">
    <source>
        <dbReference type="Pfam" id="PF14309"/>
    </source>
</evidence>
<feature type="domain" description="DUF4378" evidence="3">
    <location>
        <begin position="811"/>
        <end position="983"/>
    </location>
</feature>
<gene>
    <name evidence="5" type="ORF">HHK36_026990</name>
</gene>
<feature type="region of interest" description="Disordered" evidence="1">
    <location>
        <begin position="707"/>
        <end position="726"/>
    </location>
</feature>
<dbReference type="Pfam" id="PF12552">
    <property type="entry name" value="DUF3741"/>
    <property type="match status" value="1"/>
</dbReference>
<feature type="region of interest" description="Disordered" evidence="1">
    <location>
        <begin position="108"/>
        <end position="129"/>
    </location>
</feature>
<dbReference type="AlphaFoldDB" id="A0A835D602"/>
<evidence type="ECO:0000313" key="6">
    <source>
        <dbReference type="Proteomes" id="UP000655225"/>
    </source>
</evidence>
<dbReference type="InterPro" id="IPR032795">
    <property type="entry name" value="DUF3741-assoc"/>
</dbReference>
<dbReference type="InterPro" id="IPR022212">
    <property type="entry name" value="DUF3741"/>
</dbReference>
<evidence type="ECO:0008006" key="7">
    <source>
        <dbReference type="Google" id="ProtNLM"/>
    </source>
</evidence>
<reference evidence="5 6" key="1">
    <citation type="submission" date="2020-04" db="EMBL/GenBank/DDBJ databases">
        <title>Plant Genome Project.</title>
        <authorList>
            <person name="Zhang R.-G."/>
        </authorList>
    </citation>
    <scope>NUCLEOTIDE SEQUENCE [LARGE SCALE GENOMIC DNA]</scope>
    <source>
        <strain evidence="5">YNK0</strain>
        <tissue evidence="5">Leaf</tissue>
    </source>
</reference>